<gene>
    <name evidence="1" type="ORF">Sylvanvirus7_38</name>
</gene>
<sequence length="69" mass="8546">MFEDNYSHILTWTFYKTIFTVNYIQKIYFKSQRLSQLKLAVKVWYFFMTHPLYLNNNKIMTNITQHVDD</sequence>
<proteinExistence type="predicted"/>
<name>A0A3G5AHU1_9VIRU</name>
<dbReference type="EMBL" id="MK072513">
    <property type="protein sequence ID" value="AYV86740.1"/>
    <property type="molecule type" value="Genomic_DNA"/>
</dbReference>
<accession>A0A3G5AHU1</accession>
<protein>
    <submittedName>
        <fullName evidence="1">Uncharacterized protein</fullName>
    </submittedName>
</protein>
<reference evidence="1" key="1">
    <citation type="submission" date="2018-10" db="EMBL/GenBank/DDBJ databases">
        <title>Hidden diversity of soil giant viruses.</title>
        <authorList>
            <person name="Schulz F."/>
            <person name="Alteio L."/>
            <person name="Goudeau D."/>
            <person name="Ryan E.M."/>
            <person name="Malmstrom R.R."/>
            <person name="Blanchard J."/>
            <person name="Woyke T."/>
        </authorList>
    </citation>
    <scope>NUCLEOTIDE SEQUENCE</scope>
    <source>
        <strain evidence="1">SYV1</strain>
    </source>
</reference>
<organism evidence="1">
    <name type="scientific">Sylvanvirus sp</name>
    <dbReference type="NCBI Taxonomy" id="2487774"/>
    <lineage>
        <taxon>Viruses</taxon>
    </lineage>
</organism>
<evidence type="ECO:0000313" key="1">
    <source>
        <dbReference type="EMBL" id="AYV86740.1"/>
    </source>
</evidence>